<dbReference type="EMBL" id="JANEYG010000294">
    <property type="protein sequence ID" value="KAJ8910437.1"/>
    <property type="molecule type" value="Genomic_DNA"/>
</dbReference>
<sequence>MDSPTVTIKQGELRGCIGTDIDGGRIISFLGIPYAKPPIGELRFKAPIPAGPWEGIRDATKEGDICYSRDMFLRTMAGSEDCLNLNVFTKSLPERSNPLKPVMVWIHGGAYLSGSNRTSMYGPEFLLTQDIVLVSINYRLGALGFLSSEDTTLGIPGNAGLKDQTLALKWVQENISSFNGDPNNVTIFGESAGSASVHFQILSPTAKGLFHKAILQSGSALNYWTYGRNMVKELAKEMGHDASDEKEALNILKTASVESIYQAQEKLEEIRKPGQKANFAPVIEKPNDTAFITSEAIDTIRSGNYNKVPLIIGYNTREGLLLAVHEVIAAMSGKPVKKGPPNLENAIPWQVGLKRGSEALKTACLKIQELYLRGPNFTDDVCVISSDSIFVAGIIAAVKNHLETSQEPIYLYRLSLETKLNVVKNFAKLTAPGTCHGDDLGYLFKNLMTPPIPPGSIEDISVRRIVKLWTNFAKVGNPTPDRQELGVAWKSVEKGNLNFIDIGPDLVPGVNPESERMQLWKEIFQLNPNTANFL</sequence>
<evidence type="ECO:0000256" key="2">
    <source>
        <dbReference type="ARBA" id="ARBA00022487"/>
    </source>
</evidence>
<dbReference type="Pfam" id="PF00135">
    <property type="entry name" value="COesterase"/>
    <property type="match status" value="1"/>
</dbReference>
<dbReference type="Gene3D" id="3.40.50.1820">
    <property type="entry name" value="alpha/beta hydrolase"/>
    <property type="match status" value="1"/>
</dbReference>
<organism evidence="6 7">
    <name type="scientific">Exocentrus adspersus</name>
    <dbReference type="NCBI Taxonomy" id="1586481"/>
    <lineage>
        <taxon>Eukaryota</taxon>
        <taxon>Metazoa</taxon>
        <taxon>Ecdysozoa</taxon>
        <taxon>Arthropoda</taxon>
        <taxon>Hexapoda</taxon>
        <taxon>Insecta</taxon>
        <taxon>Pterygota</taxon>
        <taxon>Neoptera</taxon>
        <taxon>Endopterygota</taxon>
        <taxon>Coleoptera</taxon>
        <taxon>Polyphaga</taxon>
        <taxon>Cucujiformia</taxon>
        <taxon>Chrysomeloidea</taxon>
        <taxon>Cerambycidae</taxon>
        <taxon>Lamiinae</taxon>
        <taxon>Acanthocinini</taxon>
        <taxon>Exocentrus</taxon>
    </lineage>
</organism>
<evidence type="ECO:0000256" key="4">
    <source>
        <dbReference type="ARBA" id="ARBA00023180"/>
    </source>
</evidence>
<dbReference type="InterPro" id="IPR029058">
    <property type="entry name" value="AB_hydrolase_fold"/>
</dbReference>
<name>A0AAV8V8N0_9CUCU</name>
<dbReference type="Proteomes" id="UP001159042">
    <property type="component" value="Unassembled WGS sequence"/>
</dbReference>
<dbReference type="InterPro" id="IPR002018">
    <property type="entry name" value="CarbesteraseB"/>
</dbReference>
<reference evidence="6 7" key="1">
    <citation type="journal article" date="2023" name="Insect Mol. Biol.">
        <title>Genome sequencing provides insights into the evolution of gene families encoding plant cell wall-degrading enzymes in longhorned beetles.</title>
        <authorList>
            <person name="Shin N.R."/>
            <person name="Okamura Y."/>
            <person name="Kirsch R."/>
            <person name="Pauchet Y."/>
        </authorList>
    </citation>
    <scope>NUCLEOTIDE SEQUENCE [LARGE SCALE GENOMIC DNA]</scope>
    <source>
        <strain evidence="6">EAD_L_NR</strain>
    </source>
</reference>
<keyword evidence="4" id="KW-0325">Glycoprotein</keyword>
<feature type="domain" description="Carboxylesterase type B" evidence="5">
    <location>
        <begin position="3"/>
        <end position="520"/>
    </location>
</feature>
<keyword evidence="2" id="KW-0719">Serine esterase</keyword>
<gene>
    <name evidence="6" type="ORF">NQ315_016982</name>
</gene>
<accession>A0AAV8V8N0</accession>
<evidence type="ECO:0000259" key="5">
    <source>
        <dbReference type="Pfam" id="PF00135"/>
    </source>
</evidence>
<dbReference type="PANTHER" id="PTHR43142">
    <property type="entry name" value="CARBOXYLIC ESTER HYDROLASE"/>
    <property type="match status" value="1"/>
</dbReference>
<dbReference type="AlphaFoldDB" id="A0AAV8V8N0"/>
<evidence type="ECO:0000256" key="3">
    <source>
        <dbReference type="ARBA" id="ARBA00022801"/>
    </source>
</evidence>
<evidence type="ECO:0000256" key="1">
    <source>
        <dbReference type="ARBA" id="ARBA00005964"/>
    </source>
</evidence>
<dbReference type="GO" id="GO:0052689">
    <property type="term" value="F:carboxylic ester hydrolase activity"/>
    <property type="evidence" value="ECO:0007669"/>
    <property type="project" value="UniProtKB-KW"/>
</dbReference>
<comment type="similarity">
    <text evidence="1">Belongs to the type-B carboxylesterase/lipase family.</text>
</comment>
<evidence type="ECO:0000313" key="6">
    <source>
        <dbReference type="EMBL" id="KAJ8910437.1"/>
    </source>
</evidence>
<dbReference type="SUPFAM" id="SSF53474">
    <property type="entry name" value="alpha/beta-Hydrolases"/>
    <property type="match status" value="1"/>
</dbReference>
<comment type="caution">
    <text evidence="6">The sequence shown here is derived from an EMBL/GenBank/DDBJ whole genome shotgun (WGS) entry which is preliminary data.</text>
</comment>
<keyword evidence="7" id="KW-1185">Reference proteome</keyword>
<proteinExistence type="inferred from homology"/>
<evidence type="ECO:0000313" key="7">
    <source>
        <dbReference type="Proteomes" id="UP001159042"/>
    </source>
</evidence>
<keyword evidence="3" id="KW-0378">Hydrolase</keyword>
<protein>
    <recommendedName>
        <fullName evidence="5">Carboxylesterase type B domain-containing protein</fullName>
    </recommendedName>
</protein>
<dbReference type="PANTHER" id="PTHR43142:SF1">
    <property type="entry name" value="CARBOXYLIC ESTER HYDROLASE"/>
    <property type="match status" value="1"/>
</dbReference>